<name>Q17B35_AEDAE</name>
<dbReference type="HOGENOM" id="CLU_2186103_0_0_1"/>
<dbReference type="InterPro" id="IPR036084">
    <property type="entry name" value="Ser_inhib-like_sf"/>
</dbReference>
<reference evidence="3" key="3">
    <citation type="submission" date="2012-09" db="EMBL/GenBank/DDBJ databases">
        <authorList>
            <consortium name="VectorBase"/>
        </authorList>
    </citation>
    <scope>NUCLEOTIDE SEQUENCE</scope>
    <source>
        <strain evidence="3">Liverpool</strain>
    </source>
</reference>
<dbReference type="CDD" id="cd19941">
    <property type="entry name" value="TIL"/>
    <property type="match status" value="1"/>
</dbReference>
<organism evidence="3 4">
    <name type="scientific">Aedes aegypti</name>
    <name type="common">Yellowfever mosquito</name>
    <name type="synonym">Culex aegypti</name>
    <dbReference type="NCBI Taxonomy" id="7159"/>
    <lineage>
        <taxon>Eukaryota</taxon>
        <taxon>Metazoa</taxon>
        <taxon>Ecdysozoa</taxon>
        <taxon>Arthropoda</taxon>
        <taxon>Hexapoda</taxon>
        <taxon>Insecta</taxon>
        <taxon>Pterygota</taxon>
        <taxon>Neoptera</taxon>
        <taxon>Endopterygota</taxon>
        <taxon>Diptera</taxon>
        <taxon>Nematocera</taxon>
        <taxon>Culicoidea</taxon>
        <taxon>Culicidae</taxon>
        <taxon>Culicinae</taxon>
        <taxon>Aedini</taxon>
        <taxon>Aedes</taxon>
        <taxon>Stegomyia</taxon>
    </lineage>
</organism>
<protein>
    <submittedName>
        <fullName evidence="3">AAEL005094-PA</fullName>
    </submittedName>
</protein>
<accession>Q17B35</accession>
<feature type="signal peptide" evidence="1">
    <location>
        <begin position="1"/>
        <end position="15"/>
    </location>
</feature>
<evidence type="ECO:0000313" key="3">
    <source>
        <dbReference type="EMBL" id="EAT43476.1"/>
    </source>
</evidence>
<feature type="chain" id="PRO_5014307834" evidence="1">
    <location>
        <begin position="16"/>
        <end position="109"/>
    </location>
</feature>
<dbReference type="AlphaFoldDB" id="Q17B35"/>
<dbReference type="Gene3D" id="2.10.25.10">
    <property type="entry name" value="Laminin"/>
    <property type="match status" value="1"/>
</dbReference>
<evidence type="ECO:0000313" key="4">
    <source>
        <dbReference type="Proteomes" id="UP000682892"/>
    </source>
</evidence>
<dbReference type="InterPro" id="IPR002919">
    <property type="entry name" value="TIL_dom"/>
</dbReference>
<evidence type="ECO:0000259" key="2">
    <source>
        <dbReference type="Pfam" id="PF01826"/>
    </source>
</evidence>
<reference evidence="3" key="2">
    <citation type="journal article" date="2007" name="Science">
        <title>Genome sequence of Aedes aegypti, a major arbovirus vector.</title>
        <authorList>
            <person name="Nene V."/>
            <person name="Wortman J.R."/>
            <person name="Lawson D."/>
            <person name="Haas B."/>
            <person name="Kodira C."/>
            <person name="Tu Z.J."/>
            <person name="Loftus B."/>
            <person name="Xi Z."/>
            <person name="Megy K."/>
            <person name="Grabherr M."/>
            <person name="Ren Q."/>
            <person name="Zdobnov E.M."/>
            <person name="Lobo N.F."/>
            <person name="Campbell K.S."/>
            <person name="Brown S.E."/>
            <person name="Bonaldo M.F."/>
            <person name="Zhu J."/>
            <person name="Sinkins S.P."/>
            <person name="Hogenkamp D.G."/>
            <person name="Amedeo P."/>
            <person name="Arensburger P."/>
            <person name="Atkinson P.W."/>
            <person name="Bidwell S."/>
            <person name="Biedler J."/>
            <person name="Birney E."/>
            <person name="Bruggner R.V."/>
            <person name="Costas J."/>
            <person name="Coy M.R."/>
            <person name="Crabtree J."/>
            <person name="Crawford M."/>
            <person name="Debruyn B."/>
            <person name="Decaprio D."/>
            <person name="Eiglmeier K."/>
            <person name="Eisenstadt E."/>
            <person name="El-Dorry H."/>
            <person name="Gelbart W.M."/>
            <person name="Gomes S.L."/>
            <person name="Hammond M."/>
            <person name="Hannick L.I."/>
            <person name="Hogan J.R."/>
            <person name="Holmes M.H."/>
            <person name="Jaffe D."/>
            <person name="Johnston J.S."/>
            <person name="Kennedy R.C."/>
            <person name="Koo H."/>
            <person name="Kravitz S."/>
            <person name="Kriventseva E.V."/>
            <person name="Kulp D."/>
            <person name="Labutti K."/>
            <person name="Lee E."/>
            <person name="Li S."/>
            <person name="Lovin D.D."/>
            <person name="Mao C."/>
            <person name="Mauceli E."/>
            <person name="Menck C.F."/>
            <person name="Miller J.R."/>
            <person name="Montgomery P."/>
            <person name="Mori A."/>
            <person name="Nascimento A.L."/>
            <person name="Naveira H.F."/>
            <person name="Nusbaum C."/>
            <person name="O'leary S."/>
            <person name="Orvis J."/>
            <person name="Pertea M."/>
            <person name="Quesneville H."/>
            <person name="Reidenbach K.R."/>
            <person name="Rogers Y.H."/>
            <person name="Roth C.W."/>
            <person name="Schneider J.R."/>
            <person name="Schatz M."/>
            <person name="Shumway M."/>
            <person name="Stanke M."/>
            <person name="Stinson E.O."/>
            <person name="Tubio J.M."/>
            <person name="Vanzee J.P."/>
            <person name="Verjovski-Almeida S."/>
            <person name="Werner D."/>
            <person name="White O."/>
            <person name="Wyder S."/>
            <person name="Zeng Q."/>
            <person name="Zhao Q."/>
            <person name="Zhao Y."/>
            <person name="Hill C.A."/>
            <person name="Raikhel A.S."/>
            <person name="Soares M.B."/>
            <person name="Knudson D.L."/>
            <person name="Lee N.H."/>
            <person name="Galagan J."/>
            <person name="Salzberg S.L."/>
            <person name="Paulsen I.T."/>
            <person name="Dimopoulos G."/>
            <person name="Collins F.H."/>
            <person name="Birren B."/>
            <person name="Fraser-Liggett C.M."/>
            <person name="Severson D.W."/>
        </authorList>
    </citation>
    <scope>NUCLEOTIDE SEQUENCE [LARGE SCALE GENOMIC DNA]</scope>
    <source>
        <strain evidence="3">Liverpool</strain>
    </source>
</reference>
<sequence length="109" mass="11869">MISILFIAAISASAAINESLFCDPLFVTECTKRYEKCVPCQPICPKTCENPDGRGFCNEQCLESVVCVCQEGYLRDIKSDECILPCECPINAGSTVLESSTTDSCALNR</sequence>
<dbReference type="EMBL" id="CH477326">
    <property type="protein sequence ID" value="EAT43476.1"/>
    <property type="molecule type" value="Genomic_DNA"/>
</dbReference>
<dbReference type="Pfam" id="PF01826">
    <property type="entry name" value="TIL"/>
    <property type="match status" value="1"/>
</dbReference>
<proteinExistence type="predicted"/>
<feature type="domain" description="TIL" evidence="2">
    <location>
        <begin position="33"/>
        <end position="88"/>
    </location>
</feature>
<keyword evidence="1" id="KW-0732">Signal</keyword>
<evidence type="ECO:0000256" key="1">
    <source>
        <dbReference type="SAM" id="SignalP"/>
    </source>
</evidence>
<dbReference type="Proteomes" id="UP000682892">
    <property type="component" value="Chromosome 3"/>
</dbReference>
<reference evidence="3" key="1">
    <citation type="submission" date="2005-10" db="EMBL/GenBank/DDBJ databases">
        <authorList>
            <person name="Loftus B.J."/>
            <person name="Nene V.M."/>
            <person name="Hannick L.I."/>
            <person name="Bidwell S."/>
            <person name="Haas B."/>
            <person name="Amedeo P."/>
            <person name="Orvis J."/>
            <person name="Wortman J.R."/>
            <person name="White O.R."/>
            <person name="Salzberg S."/>
            <person name="Shumway M."/>
            <person name="Koo H."/>
            <person name="Zhao Y."/>
            <person name="Holmes M."/>
            <person name="Miller J."/>
            <person name="Schatz M."/>
            <person name="Pop M."/>
            <person name="Pai G."/>
            <person name="Utterback T."/>
            <person name="Rogers Y.-H."/>
            <person name="Kravitz S."/>
            <person name="Fraser C.M."/>
        </authorList>
    </citation>
    <scope>NUCLEOTIDE SEQUENCE</scope>
    <source>
        <strain evidence="3">Liverpool</strain>
    </source>
</reference>
<dbReference type="PaxDb" id="7159-AAEL005094-PA"/>
<gene>
    <name evidence="3" type="ORF">AaeL_AAEL005094</name>
</gene>
<dbReference type="SUPFAM" id="SSF57567">
    <property type="entry name" value="Serine protease inhibitors"/>
    <property type="match status" value="1"/>
</dbReference>